<proteinExistence type="predicted"/>
<dbReference type="AlphaFoldDB" id="A0A2A4J0X5"/>
<feature type="region of interest" description="Disordered" evidence="1">
    <location>
        <begin position="451"/>
        <end position="481"/>
    </location>
</feature>
<protein>
    <submittedName>
        <fullName evidence="2">Uncharacterized protein</fullName>
    </submittedName>
</protein>
<name>A0A2A4J0X5_HELVI</name>
<comment type="caution">
    <text evidence="2">The sequence shown here is derived from an EMBL/GenBank/DDBJ whole genome shotgun (WGS) entry which is preliminary data.</text>
</comment>
<gene>
    <name evidence="2" type="ORF">B5V51_9798</name>
</gene>
<sequence length="481" mass="52292">MPVSQPNDNTNAAPVEPIVTIPPIQQNEEDILGNPSPTLLQTEEQNELTPENLSLTLGLEASLIPEIERSMPNLDISLGAVIEEMSRSTVPGTSTAENEPAVTSRPRDSLTFFSPEAIRPLPKGAPRSKSNRGRKRKFKIYRAAGGITCTRGIRGPREDQIPSQKTAASPWVSDVSITQNRNIKCRISENVLCHATRLTPGVRKYPGLRMINWIPKDAQCRRPGPCCRQCYWQQTKKRTWCTPIVLEGAGSVALSSDEESLPPPKRPSATMATRGLSASQSPRDGRGRFVRPKNNSVASEADSEMGVTSDDPGGENCTSLGSSKTELNAAKKEQRKAVAADEVTELSRRARRRRAALAAEGREPSAVALGQMALDGVDLVLKVATKSGSLKDTFTSGLKEAAGDIKEDRLLDISCGRLLNRTTSDEVVKLQEENGRLRHDLEDLRRQVAVLSEQQQRRSPTNVAPAVAPAPTPRPASAHTD</sequence>
<reference evidence="2" key="1">
    <citation type="submission" date="2017-09" db="EMBL/GenBank/DDBJ databases">
        <title>Contemporary evolution of a Lepidopteran species, Heliothis virescens, in response to modern agricultural practices.</title>
        <authorList>
            <person name="Fritz M.L."/>
            <person name="Deyonke A.M."/>
            <person name="Papanicolaou A."/>
            <person name="Micinski S."/>
            <person name="Westbrook J."/>
            <person name="Gould F."/>
        </authorList>
    </citation>
    <scope>NUCLEOTIDE SEQUENCE [LARGE SCALE GENOMIC DNA]</scope>
    <source>
        <strain evidence="2">HvINT-</strain>
        <tissue evidence="2">Whole body</tissue>
    </source>
</reference>
<evidence type="ECO:0000313" key="2">
    <source>
        <dbReference type="EMBL" id="PCG65033.1"/>
    </source>
</evidence>
<organism evidence="2">
    <name type="scientific">Heliothis virescens</name>
    <name type="common">Tobacco budworm moth</name>
    <dbReference type="NCBI Taxonomy" id="7102"/>
    <lineage>
        <taxon>Eukaryota</taxon>
        <taxon>Metazoa</taxon>
        <taxon>Ecdysozoa</taxon>
        <taxon>Arthropoda</taxon>
        <taxon>Hexapoda</taxon>
        <taxon>Insecta</taxon>
        <taxon>Pterygota</taxon>
        <taxon>Neoptera</taxon>
        <taxon>Endopterygota</taxon>
        <taxon>Lepidoptera</taxon>
        <taxon>Glossata</taxon>
        <taxon>Ditrysia</taxon>
        <taxon>Noctuoidea</taxon>
        <taxon>Noctuidae</taxon>
        <taxon>Heliothinae</taxon>
        <taxon>Heliothis</taxon>
    </lineage>
</organism>
<dbReference type="EMBL" id="NWSH01004505">
    <property type="protein sequence ID" value="PCG65033.1"/>
    <property type="molecule type" value="Genomic_DNA"/>
</dbReference>
<accession>A0A2A4J0X5</accession>
<feature type="compositionally biased region" description="Polar residues" evidence="1">
    <location>
        <begin position="87"/>
        <end position="97"/>
    </location>
</feature>
<evidence type="ECO:0000256" key="1">
    <source>
        <dbReference type="SAM" id="MobiDB-lite"/>
    </source>
</evidence>
<feature type="region of interest" description="Disordered" evidence="1">
    <location>
        <begin position="252"/>
        <end position="322"/>
    </location>
</feature>
<feature type="region of interest" description="Disordered" evidence="1">
    <location>
        <begin position="87"/>
        <end position="136"/>
    </location>
</feature>